<protein>
    <submittedName>
        <fullName evidence="9">Two component transcriptional regulator, LuxR family</fullName>
    </submittedName>
</protein>
<feature type="domain" description="HTH luxR-type" evidence="7">
    <location>
        <begin position="161"/>
        <end position="226"/>
    </location>
</feature>
<dbReference type="CDD" id="cd06170">
    <property type="entry name" value="LuxR_C_like"/>
    <property type="match status" value="1"/>
</dbReference>
<dbReference type="PANTHER" id="PTHR43214:SF40">
    <property type="entry name" value="TRANSCRIPTIONAL REGULATORY PROTEIN LNRK"/>
    <property type="match status" value="1"/>
</dbReference>
<dbReference type="CDD" id="cd17535">
    <property type="entry name" value="REC_NarL-like"/>
    <property type="match status" value="1"/>
</dbReference>
<dbReference type="InterPro" id="IPR016032">
    <property type="entry name" value="Sig_transdc_resp-reg_C-effctor"/>
</dbReference>
<dbReference type="Pfam" id="PF00072">
    <property type="entry name" value="Response_reg"/>
    <property type="match status" value="1"/>
</dbReference>
<evidence type="ECO:0000313" key="9">
    <source>
        <dbReference type="EMBL" id="KEF38411.1"/>
    </source>
</evidence>
<organism evidence="9 10">
    <name type="scientific">Schinkia azotoformans MEV2011</name>
    <dbReference type="NCBI Taxonomy" id="1348973"/>
    <lineage>
        <taxon>Bacteria</taxon>
        <taxon>Bacillati</taxon>
        <taxon>Bacillota</taxon>
        <taxon>Bacilli</taxon>
        <taxon>Bacillales</taxon>
        <taxon>Bacillaceae</taxon>
        <taxon>Calidifontibacillus/Schinkia group</taxon>
        <taxon>Schinkia</taxon>
    </lineage>
</organism>
<evidence type="ECO:0000256" key="6">
    <source>
        <dbReference type="PROSITE-ProRule" id="PRU00169"/>
    </source>
</evidence>
<dbReference type="RefSeq" id="WP_233276137.1">
    <property type="nucleotide sequence ID" value="NZ_JJRY01000008.1"/>
</dbReference>
<feature type="domain" description="Response regulatory" evidence="8">
    <location>
        <begin position="10"/>
        <end position="126"/>
    </location>
</feature>
<name>A0A072NLQ6_SCHAZ</name>
<dbReference type="GO" id="GO:0005737">
    <property type="term" value="C:cytoplasm"/>
    <property type="evidence" value="ECO:0007669"/>
    <property type="project" value="UniProtKB-SubCell"/>
</dbReference>
<dbReference type="InterPro" id="IPR001789">
    <property type="entry name" value="Sig_transdc_resp-reg_receiver"/>
</dbReference>
<dbReference type="EMBL" id="JJRY01000008">
    <property type="protein sequence ID" value="KEF38411.1"/>
    <property type="molecule type" value="Genomic_DNA"/>
</dbReference>
<dbReference type="InterPro" id="IPR058245">
    <property type="entry name" value="NreC/VraR/RcsB-like_REC"/>
</dbReference>
<dbReference type="PATRIC" id="fig|1348973.3.peg.2372"/>
<dbReference type="SUPFAM" id="SSF52172">
    <property type="entry name" value="CheY-like"/>
    <property type="match status" value="1"/>
</dbReference>
<evidence type="ECO:0000256" key="4">
    <source>
        <dbReference type="ARBA" id="ARBA00023125"/>
    </source>
</evidence>
<dbReference type="InterPro" id="IPR000792">
    <property type="entry name" value="Tscrpt_reg_LuxR_C"/>
</dbReference>
<dbReference type="SMART" id="SM00421">
    <property type="entry name" value="HTH_LUXR"/>
    <property type="match status" value="1"/>
</dbReference>
<reference evidence="9 10" key="1">
    <citation type="submission" date="2014-04" db="EMBL/GenBank/DDBJ databases">
        <title>Draft genome sequence of Bacillus azotoformans MEV2011, a (co-) denitrifying strain unable to grow in the presence of oxygen.</title>
        <authorList>
            <person name="Nielsen M."/>
            <person name="Schreiber L."/>
            <person name="Finster K."/>
            <person name="Schramm A."/>
        </authorList>
    </citation>
    <scope>NUCLEOTIDE SEQUENCE [LARGE SCALE GENOMIC DNA]</scope>
    <source>
        <strain evidence="9 10">MEV2011</strain>
    </source>
</reference>
<keyword evidence="5" id="KW-0804">Transcription</keyword>
<dbReference type="GO" id="GO:0000160">
    <property type="term" value="P:phosphorelay signal transduction system"/>
    <property type="evidence" value="ECO:0007669"/>
    <property type="project" value="InterPro"/>
</dbReference>
<comment type="subcellular location">
    <subcellularLocation>
        <location evidence="1">Cytoplasm</location>
    </subcellularLocation>
</comment>
<keyword evidence="4" id="KW-0238">DNA-binding</keyword>
<dbReference type="PROSITE" id="PS50110">
    <property type="entry name" value="RESPONSE_REGULATORY"/>
    <property type="match status" value="1"/>
</dbReference>
<evidence type="ECO:0000256" key="3">
    <source>
        <dbReference type="ARBA" id="ARBA00023015"/>
    </source>
</evidence>
<dbReference type="PRINTS" id="PR00038">
    <property type="entry name" value="HTHLUXR"/>
</dbReference>
<dbReference type="PROSITE" id="PS50043">
    <property type="entry name" value="HTH_LUXR_2"/>
    <property type="match status" value="1"/>
</dbReference>
<evidence type="ECO:0000259" key="8">
    <source>
        <dbReference type="PROSITE" id="PS50110"/>
    </source>
</evidence>
<dbReference type="InterPro" id="IPR039420">
    <property type="entry name" value="WalR-like"/>
</dbReference>
<dbReference type="PANTHER" id="PTHR43214">
    <property type="entry name" value="TWO-COMPONENT RESPONSE REGULATOR"/>
    <property type="match status" value="1"/>
</dbReference>
<dbReference type="AlphaFoldDB" id="A0A072NLQ6"/>
<dbReference type="InterPro" id="IPR011006">
    <property type="entry name" value="CheY-like_superfamily"/>
</dbReference>
<dbReference type="SMART" id="SM00448">
    <property type="entry name" value="REC"/>
    <property type="match status" value="1"/>
</dbReference>
<dbReference type="Gene3D" id="3.40.50.2300">
    <property type="match status" value="1"/>
</dbReference>
<evidence type="ECO:0000259" key="7">
    <source>
        <dbReference type="PROSITE" id="PS50043"/>
    </source>
</evidence>
<dbReference type="Pfam" id="PF00196">
    <property type="entry name" value="GerE"/>
    <property type="match status" value="1"/>
</dbReference>
<dbReference type="SUPFAM" id="SSF46894">
    <property type="entry name" value="C-terminal effector domain of the bipartite response regulators"/>
    <property type="match status" value="1"/>
</dbReference>
<evidence type="ECO:0000313" key="10">
    <source>
        <dbReference type="Proteomes" id="UP000027936"/>
    </source>
</evidence>
<gene>
    <name evidence="9" type="ORF">M670_02455</name>
</gene>
<feature type="modified residue" description="4-aspartylphosphate" evidence="6">
    <location>
        <position position="61"/>
    </location>
</feature>
<keyword evidence="2 6" id="KW-0597">Phosphoprotein</keyword>
<dbReference type="Proteomes" id="UP000027936">
    <property type="component" value="Unassembled WGS sequence"/>
</dbReference>
<comment type="caution">
    <text evidence="9">The sequence shown here is derived from an EMBL/GenBank/DDBJ whole genome shotgun (WGS) entry which is preliminary data.</text>
</comment>
<dbReference type="GO" id="GO:0003677">
    <property type="term" value="F:DNA binding"/>
    <property type="evidence" value="ECO:0007669"/>
    <property type="project" value="UniProtKB-KW"/>
</dbReference>
<sequence length="236" mass="26624">MVGEKMSLITILIADDQRLMSDGLKTILDLEEDMEVIGTVSNGKEAYEFTKEYSPSVVLMDIRMPIMNGVESTKRISNEFPNTNVVMLTTFDEDEFIVESLVNGAKGFLLKDIPGDKLIEAVRDAAKGQMILPGNIAMKLALKISELSKILEIESEINKKIEKDPMNFSTREKEIISLMMQGLNNQQISERIFISEGTVKNYISDIYNKIGINNRSKAIIYFRKLLKDSSEALKNE</sequence>
<dbReference type="GO" id="GO:0006355">
    <property type="term" value="P:regulation of DNA-templated transcription"/>
    <property type="evidence" value="ECO:0007669"/>
    <property type="project" value="InterPro"/>
</dbReference>
<evidence type="ECO:0000256" key="5">
    <source>
        <dbReference type="ARBA" id="ARBA00023163"/>
    </source>
</evidence>
<keyword evidence="3" id="KW-0805">Transcription regulation</keyword>
<evidence type="ECO:0000256" key="2">
    <source>
        <dbReference type="ARBA" id="ARBA00022553"/>
    </source>
</evidence>
<proteinExistence type="predicted"/>
<evidence type="ECO:0000256" key="1">
    <source>
        <dbReference type="ARBA" id="ARBA00004496"/>
    </source>
</evidence>
<accession>A0A072NLQ6</accession>